<evidence type="ECO:0000313" key="2">
    <source>
        <dbReference type="EMBL" id="CAG7724299.1"/>
    </source>
</evidence>
<accession>A0A8J2KDY9</accession>
<comment type="caution">
    <text evidence="2">The sequence shown here is derived from an EMBL/GenBank/DDBJ whole genome shotgun (WGS) entry which is preliminary data.</text>
</comment>
<dbReference type="CDD" id="cd01671">
    <property type="entry name" value="CARD"/>
    <property type="match status" value="1"/>
</dbReference>
<dbReference type="EMBL" id="CAJVCH010108081">
    <property type="protein sequence ID" value="CAG7724299.1"/>
    <property type="molecule type" value="Genomic_DNA"/>
</dbReference>
<feature type="domain" description="CARD" evidence="1">
    <location>
        <begin position="43"/>
        <end position="133"/>
    </location>
</feature>
<dbReference type="InterPro" id="IPR001315">
    <property type="entry name" value="CARD"/>
</dbReference>
<evidence type="ECO:0000313" key="3">
    <source>
        <dbReference type="Proteomes" id="UP000708208"/>
    </source>
</evidence>
<dbReference type="Pfam" id="PF00619">
    <property type="entry name" value="CARD"/>
    <property type="match status" value="1"/>
</dbReference>
<name>A0A8J2KDY9_9HEXA</name>
<dbReference type="PROSITE" id="PS50209">
    <property type="entry name" value="CARD"/>
    <property type="match status" value="1"/>
</dbReference>
<organism evidence="2 3">
    <name type="scientific">Allacma fusca</name>
    <dbReference type="NCBI Taxonomy" id="39272"/>
    <lineage>
        <taxon>Eukaryota</taxon>
        <taxon>Metazoa</taxon>
        <taxon>Ecdysozoa</taxon>
        <taxon>Arthropoda</taxon>
        <taxon>Hexapoda</taxon>
        <taxon>Collembola</taxon>
        <taxon>Symphypleona</taxon>
        <taxon>Sminthuridae</taxon>
        <taxon>Allacma</taxon>
    </lineage>
</organism>
<dbReference type="GO" id="GO:0042981">
    <property type="term" value="P:regulation of apoptotic process"/>
    <property type="evidence" value="ECO:0007669"/>
    <property type="project" value="InterPro"/>
</dbReference>
<proteinExistence type="predicted"/>
<gene>
    <name evidence="2" type="ORF">AFUS01_LOCUS13332</name>
</gene>
<sequence length="133" mass="15313">MGERIQNTAIHVGDTPGNPIPPEILELQNKVKRKTKELRDLGEDFPQRELLRRKLTQFYEGTTNPDGLADHLYQTNVLNNYQRQKIKNEKMDYDKNDILYDIVTSKEAIVELLPALKKSGNDHILKLIDTLAS</sequence>
<reference evidence="2" key="1">
    <citation type="submission" date="2021-06" db="EMBL/GenBank/DDBJ databases">
        <authorList>
            <person name="Hodson N. C."/>
            <person name="Mongue J. A."/>
            <person name="Jaron S. K."/>
        </authorList>
    </citation>
    <scope>NUCLEOTIDE SEQUENCE</scope>
</reference>
<protein>
    <recommendedName>
        <fullName evidence="1">CARD domain-containing protein</fullName>
    </recommendedName>
</protein>
<dbReference type="AlphaFoldDB" id="A0A8J2KDY9"/>
<evidence type="ECO:0000259" key="1">
    <source>
        <dbReference type="PROSITE" id="PS50209"/>
    </source>
</evidence>
<keyword evidence="3" id="KW-1185">Reference proteome</keyword>
<dbReference type="Proteomes" id="UP000708208">
    <property type="component" value="Unassembled WGS sequence"/>
</dbReference>